<dbReference type="SMART" id="SM00666">
    <property type="entry name" value="PB1"/>
    <property type="match status" value="1"/>
</dbReference>
<organism evidence="3 4">
    <name type="scientific">Tripterygium wilfordii</name>
    <name type="common">Thunder God vine</name>
    <dbReference type="NCBI Taxonomy" id="458696"/>
    <lineage>
        <taxon>Eukaryota</taxon>
        <taxon>Viridiplantae</taxon>
        <taxon>Streptophyta</taxon>
        <taxon>Embryophyta</taxon>
        <taxon>Tracheophyta</taxon>
        <taxon>Spermatophyta</taxon>
        <taxon>Magnoliopsida</taxon>
        <taxon>eudicotyledons</taxon>
        <taxon>Gunneridae</taxon>
        <taxon>Pentapetalae</taxon>
        <taxon>rosids</taxon>
        <taxon>fabids</taxon>
        <taxon>Celastrales</taxon>
        <taxon>Celastraceae</taxon>
        <taxon>Tripterygium</taxon>
    </lineage>
</organism>
<evidence type="ECO:0000313" key="3">
    <source>
        <dbReference type="EMBL" id="KAF5728974.1"/>
    </source>
</evidence>
<comment type="caution">
    <text evidence="3">The sequence shown here is derived from an EMBL/GenBank/DDBJ whole genome shotgun (WGS) entry which is preliminary data.</text>
</comment>
<feature type="domain" description="PB1" evidence="2">
    <location>
        <begin position="44"/>
        <end position="132"/>
    </location>
</feature>
<dbReference type="InterPro" id="IPR053198">
    <property type="entry name" value="Gynoecium_Dev_Regulator"/>
</dbReference>
<dbReference type="InterPro" id="IPR000270">
    <property type="entry name" value="PB1_dom"/>
</dbReference>
<sequence>MTPQHYVTELDSATSSPRSEYSAHDANARVRFMCSFGGHILPRPNDSQLRYVGGDTRIVAIHRYSTFSALLVKLAKLSGCSNFSVKYQLPNEDLDALISVTTDEDVENMMEEYDRLSHNHNPKAARLRLFLFNKGDISRASSISSLLDSSSNRQHWFLDALNGFGAGLERGRSEVSSIVSEVPDYLFGLENPEETQPPRESRMKTRTVLQDNVSVSDPGSPAPVVQSTFSSTSSASIVPSMPNLPPVKTKPDNPEPITQVKENPVEVPVEMNGQPFSQPIVYSGNPGLQYTSEPHYSGPAVQQYPVYYVSGPGHPGMMPTQQVQTRAQYVHQVPVQTNQIPVGYHQAVQGMGPVYGGGIRPGTAMDVSGRVVSDGTNQQLYYGVRNAGAVQMYPGMVVPGGEELQRTGSDVSSTGRVFQSY</sequence>
<dbReference type="PANTHER" id="PTHR31066">
    <property type="entry name" value="OS05G0427100 PROTEIN-RELATED"/>
    <property type="match status" value="1"/>
</dbReference>
<dbReference type="OrthoDB" id="1938580at2759"/>
<accession>A0A7J7C4C1</accession>
<dbReference type="FunFam" id="3.10.20.90:FF:000058">
    <property type="entry name" value="Octicosapeptide/phox/Bem1p domain kinase superfamily protein"/>
    <property type="match status" value="1"/>
</dbReference>
<dbReference type="Pfam" id="PF00564">
    <property type="entry name" value="PB1"/>
    <property type="match status" value="1"/>
</dbReference>
<evidence type="ECO:0000313" key="4">
    <source>
        <dbReference type="Proteomes" id="UP000593562"/>
    </source>
</evidence>
<dbReference type="PANTHER" id="PTHR31066:SF33">
    <property type="entry name" value="OS07G0556300 PROTEIN"/>
    <property type="match status" value="1"/>
</dbReference>
<evidence type="ECO:0000259" key="2">
    <source>
        <dbReference type="SMART" id="SM00666"/>
    </source>
</evidence>
<proteinExistence type="predicted"/>
<dbReference type="Gene3D" id="3.10.20.90">
    <property type="entry name" value="Phosphatidylinositol 3-kinase Catalytic Subunit, Chain A, domain 1"/>
    <property type="match status" value="1"/>
</dbReference>
<name>A0A7J7C4C1_TRIWF</name>
<reference evidence="3 4" key="1">
    <citation type="journal article" date="2020" name="Nat. Commun.">
        <title>Genome of Tripterygium wilfordii and identification of cytochrome P450 involved in triptolide biosynthesis.</title>
        <authorList>
            <person name="Tu L."/>
            <person name="Su P."/>
            <person name="Zhang Z."/>
            <person name="Gao L."/>
            <person name="Wang J."/>
            <person name="Hu T."/>
            <person name="Zhou J."/>
            <person name="Zhang Y."/>
            <person name="Zhao Y."/>
            <person name="Liu Y."/>
            <person name="Song Y."/>
            <person name="Tong Y."/>
            <person name="Lu Y."/>
            <person name="Yang J."/>
            <person name="Xu C."/>
            <person name="Jia M."/>
            <person name="Peters R.J."/>
            <person name="Huang L."/>
            <person name="Gao W."/>
        </authorList>
    </citation>
    <scope>NUCLEOTIDE SEQUENCE [LARGE SCALE GENOMIC DNA]</scope>
    <source>
        <strain evidence="4">cv. XIE 37</strain>
        <tissue evidence="3">Leaf</tissue>
    </source>
</reference>
<gene>
    <name evidence="3" type="ORF">HS088_TW21G01131</name>
</gene>
<dbReference type="FunCoup" id="A0A7J7C4C1">
    <property type="interactions" value="843"/>
</dbReference>
<dbReference type="EMBL" id="JAAARO010000021">
    <property type="protein sequence ID" value="KAF5728974.1"/>
    <property type="molecule type" value="Genomic_DNA"/>
</dbReference>
<dbReference type="InParanoid" id="A0A7J7C4C1"/>
<feature type="compositionally biased region" description="Polar residues" evidence="1">
    <location>
        <begin position="1"/>
        <end position="19"/>
    </location>
</feature>
<dbReference type="AlphaFoldDB" id="A0A7J7C4C1"/>
<protein>
    <submittedName>
        <fullName evidence="3">Octicosapeptide/Phox/Bem1p family protein putative isoform 1</fullName>
    </submittedName>
</protein>
<dbReference type="CDD" id="cd06410">
    <property type="entry name" value="PB1_UP2"/>
    <property type="match status" value="1"/>
</dbReference>
<dbReference type="Proteomes" id="UP000593562">
    <property type="component" value="Unassembled WGS sequence"/>
</dbReference>
<keyword evidence="4" id="KW-1185">Reference proteome</keyword>
<evidence type="ECO:0000256" key="1">
    <source>
        <dbReference type="SAM" id="MobiDB-lite"/>
    </source>
</evidence>
<dbReference type="SUPFAM" id="SSF54277">
    <property type="entry name" value="CAD &amp; PB1 domains"/>
    <property type="match status" value="1"/>
</dbReference>
<feature type="region of interest" description="Disordered" evidence="1">
    <location>
        <begin position="1"/>
        <end position="21"/>
    </location>
</feature>